<proteinExistence type="predicted"/>
<dbReference type="SMART" id="SM00849">
    <property type="entry name" value="Lactamase_B"/>
    <property type="match status" value="1"/>
</dbReference>
<dbReference type="SUPFAM" id="SSF56281">
    <property type="entry name" value="Metallo-hydrolase/oxidoreductase"/>
    <property type="match status" value="1"/>
</dbReference>
<dbReference type="EMBL" id="DVFU01000067">
    <property type="protein sequence ID" value="HIQ64789.1"/>
    <property type="molecule type" value="Genomic_DNA"/>
</dbReference>
<dbReference type="InterPro" id="IPR036866">
    <property type="entry name" value="RibonucZ/Hydroxyglut_hydro"/>
</dbReference>
<sequence>MKITMLGTAAIGYPLTFCNCDNCKGARIKRGKSIRKRASVLINDDLLIDLGPDTQTAMTMYDKDMGRVKYLLQTHIHTDHYDEGLLCARIPYMAMYNHPKLEIYAHPNCLKIMSDRVSQYENADIISEEGSKKLKVHSNIINAGDVVEFGNYKVKAIETTHDIKNGALLYVINQDNKNIFYATDTPALTENALAQLKGIRLDVVIMDHTFGNVDYSFSHLNEKLFIEQINILKAIGCVDKNTKVYGTHISHDGMSYHEKVEQRAISNGYHIAYDGLEIDL</sequence>
<dbReference type="AlphaFoldDB" id="A0A9D1CLH1"/>
<name>A0A9D1CLH1_9FIRM</name>
<evidence type="ECO:0000313" key="3">
    <source>
        <dbReference type="Proteomes" id="UP000886725"/>
    </source>
</evidence>
<dbReference type="Gene3D" id="3.60.15.10">
    <property type="entry name" value="Ribonuclease Z/Hydroxyacylglutathione hydrolase-like"/>
    <property type="match status" value="1"/>
</dbReference>
<evidence type="ECO:0000259" key="1">
    <source>
        <dbReference type="SMART" id="SM00849"/>
    </source>
</evidence>
<accession>A0A9D1CLH1</accession>
<evidence type="ECO:0000313" key="2">
    <source>
        <dbReference type="EMBL" id="HIQ64789.1"/>
    </source>
</evidence>
<protein>
    <recommendedName>
        <fullName evidence="1">Metallo-beta-lactamase domain-containing protein</fullName>
    </recommendedName>
</protein>
<dbReference type="Pfam" id="PF12706">
    <property type="entry name" value="Lactamase_B_2"/>
    <property type="match status" value="1"/>
</dbReference>
<reference evidence="2" key="1">
    <citation type="submission" date="2020-10" db="EMBL/GenBank/DDBJ databases">
        <authorList>
            <person name="Gilroy R."/>
        </authorList>
    </citation>
    <scope>NUCLEOTIDE SEQUENCE</scope>
    <source>
        <strain evidence="2">CHK165-10780</strain>
    </source>
</reference>
<dbReference type="Proteomes" id="UP000886725">
    <property type="component" value="Unassembled WGS sequence"/>
</dbReference>
<dbReference type="PANTHER" id="PTHR42663">
    <property type="entry name" value="HYDROLASE C777.06C-RELATED-RELATED"/>
    <property type="match status" value="1"/>
</dbReference>
<dbReference type="InterPro" id="IPR001279">
    <property type="entry name" value="Metallo-B-lactamas"/>
</dbReference>
<reference evidence="2" key="2">
    <citation type="journal article" date="2021" name="PeerJ">
        <title>Extensive microbial diversity within the chicken gut microbiome revealed by metagenomics and culture.</title>
        <authorList>
            <person name="Gilroy R."/>
            <person name="Ravi A."/>
            <person name="Getino M."/>
            <person name="Pursley I."/>
            <person name="Horton D.L."/>
            <person name="Alikhan N.F."/>
            <person name="Baker D."/>
            <person name="Gharbi K."/>
            <person name="Hall N."/>
            <person name="Watson M."/>
            <person name="Adriaenssens E.M."/>
            <person name="Foster-Nyarko E."/>
            <person name="Jarju S."/>
            <person name="Secka A."/>
            <person name="Antonio M."/>
            <person name="Oren A."/>
            <person name="Chaudhuri R.R."/>
            <person name="La Ragione R."/>
            <person name="Hildebrand F."/>
            <person name="Pallen M.J."/>
        </authorList>
    </citation>
    <scope>NUCLEOTIDE SEQUENCE</scope>
    <source>
        <strain evidence="2">CHK165-10780</strain>
    </source>
</reference>
<comment type="caution">
    <text evidence="2">The sequence shown here is derived from an EMBL/GenBank/DDBJ whole genome shotgun (WGS) entry which is preliminary data.</text>
</comment>
<gene>
    <name evidence="2" type="ORF">IAC85_03530</name>
</gene>
<feature type="domain" description="Metallo-beta-lactamase" evidence="1">
    <location>
        <begin position="36"/>
        <end position="248"/>
    </location>
</feature>
<organism evidence="2 3">
    <name type="scientific">Candidatus Faecenecus gallistercoris</name>
    <dbReference type="NCBI Taxonomy" id="2840793"/>
    <lineage>
        <taxon>Bacteria</taxon>
        <taxon>Bacillati</taxon>
        <taxon>Bacillota</taxon>
        <taxon>Bacillota incertae sedis</taxon>
        <taxon>Candidatus Faecenecus</taxon>
    </lineage>
</organism>
<dbReference type="PANTHER" id="PTHR42663:SF6">
    <property type="entry name" value="HYDROLASE C777.06C-RELATED"/>
    <property type="match status" value="1"/>
</dbReference>